<organism evidence="1">
    <name type="scientific">Pseudoalteromonas sp. SD03</name>
    <dbReference type="NCBI Taxonomy" id="3231719"/>
    <lineage>
        <taxon>Bacteria</taxon>
        <taxon>Pseudomonadati</taxon>
        <taxon>Pseudomonadota</taxon>
        <taxon>Gammaproteobacteria</taxon>
        <taxon>Alteromonadales</taxon>
        <taxon>Pseudoalteromonadaceae</taxon>
        <taxon>Pseudoalteromonas</taxon>
    </lineage>
</organism>
<proteinExistence type="predicted"/>
<reference evidence="1" key="1">
    <citation type="submission" date="2024-07" db="EMBL/GenBank/DDBJ databases">
        <authorList>
            <person name="Jiang Y."/>
            <person name="Qin Q."/>
        </authorList>
    </citation>
    <scope>NUCLEOTIDE SEQUENCE</scope>
    <source>
        <strain evidence="1">SD03</strain>
    </source>
</reference>
<protein>
    <submittedName>
        <fullName evidence="1">DUF2971 domain-containing protein</fullName>
    </submittedName>
</protein>
<sequence length="210" mass="23810">MKVYKFRGPEQMDFVFDILFNKRIYCAEWHTLNDPVEGVFVYSHSGKNQESVANFMKKVEQAKKPLRVCSLSKTFDDHLLWAHYASGFSGVAIEFEIDATEDEVVDITYRGVFAGVNESNSADPSSVARAVLSSKYDAWSYEKEIRILTTDSFYKLKKPIKKVIAGHRMSQPLFDALRIVCEKLDIEVARTGIGDEGIDADYVSPYGESH</sequence>
<evidence type="ECO:0000313" key="1">
    <source>
        <dbReference type="EMBL" id="XDH89726.1"/>
    </source>
</evidence>
<dbReference type="RefSeq" id="WP_368485817.1">
    <property type="nucleotide sequence ID" value="NZ_CP162515.1"/>
</dbReference>
<name>A0AB39AWF4_9GAMM</name>
<dbReference type="EMBL" id="CP162515">
    <property type="protein sequence ID" value="XDH89726.1"/>
    <property type="molecule type" value="Genomic_DNA"/>
</dbReference>
<accession>A0AB39AWF4</accession>
<gene>
    <name evidence="1" type="ORF">ABZP26_17540</name>
</gene>
<dbReference type="AlphaFoldDB" id="A0AB39AWF4"/>